<protein>
    <submittedName>
        <fullName evidence="5">Mannosyltransferase</fullName>
    </submittedName>
</protein>
<dbReference type="InterPro" id="IPR003593">
    <property type="entry name" value="AAA+_ATPase"/>
</dbReference>
<dbReference type="InterPro" id="IPR027417">
    <property type="entry name" value="P-loop_NTPase"/>
</dbReference>
<keyword evidence="1" id="KW-0813">Transport</keyword>
<dbReference type="RefSeq" id="WP_233279333.1">
    <property type="nucleotide sequence ID" value="NZ_MPZN01000039.1"/>
</dbReference>
<evidence type="ECO:0000313" key="5">
    <source>
        <dbReference type="EMBL" id="PPL17194.1"/>
    </source>
</evidence>
<comment type="caution">
    <text evidence="5">The sequence shown here is derived from an EMBL/GenBank/DDBJ whole genome shotgun (WGS) entry which is preliminary data.</text>
</comment>
<dbReference type="InterPro" id="IPR003439">
    <property type="entry name" value="ABC_transporter-like_ATP-bd"/>
</dbReference>
<evidence type="ECO:0000256" key="3">
    <source>
        <dbReference type="ARBA" id="ARBA00022840"/>
    </source>
</evidence>
<dbReference type="InterPro" id="IPR017871">
    <property type="entry name" value="ABC_transporter-like_CS"/>
</dbReference>
<keyword evidence="2" id="KW-0547">Nucleotide-binding</keyword>
<proteinExistence type="predicted"/>
<dbReference type="PANTHER" id="PTHR42788:SF13">
    <property type="entry name" value="ALIPHATIC SULFONATES IMPORT ATP-BINDING PROTEIN SSUB"/>
    <property type="match status" value="1"/>
</dbReference>
<evidence type="ECO:0000256" key="2">
    <source>
        <dbReference type="ARBA" id="ARBA00022741"/>
    </source>
</evidence>
<evidence type="ECO:0000259" key="4">
    <source>
        <dbReference type="PROSITE" id="PS50893"/>
    </source>
</evidence>
<sequence>MDAAPRPPKISVEAVTKLYGRKGEVRALENVDLEINEGEFVCLVGPSGCGKSTLLRMIADLHYPTSGSVKIQASGPGLTTAMVFQNYSIFPWKTVAENIGLPLEVNGTPKAERVDRVAALMDRMNLSDFADALPSALSGGMAQRVSIARALAVQPEILLMDEPFAALDAQMRRILQDELLSIWQEDQRTVVFVTHSLEEAILLGDRVVVMSARPGKIIGDYRIPFERPRRPEVRGTKEFAELEQEIWSQMRGEVERANK</sequence>
<dbReference type="GO" id="GO:0016757">
    <property type="term" value="F:glycosyltransferase activity"/>
    <property type="evidence" value="ECO:0007669"/>
    <property type="project" value="UniProtKB-KW"/>
</dbReference>
<dbReference type="PANTHER" id="PTHR42788">
    <property type="entry name" value="TAURINE IMPORT ATP-BINDING PROTEIN-RELATED"/>
    <property type="match status" value="1"/>
</dbReference>
<accession>A0ABX5AVA6</accession>
<keyword evidence="5" id="KW-0328">Glycosyltransferase</keyword>
<feature type="domain" description="ABC transporter" evidence="4">
    <location>
        <begin position="10"/>
        <end position="237"/>
    </location>
</feature>
<dbReference type="PROSITE" id="PS50893">
    <property type="entry name" value="ABC_TRANSPORTER_2"/>
    <property type="match status" value="1"/>
</dbReference>
<dbReference type="EMBL" id="MPZN01000039">
    <property type="protein sequence ID" value="PPL17194.1"/>
    <property type="molecule type" value="Genomic_DNA"/>
</dbReference>
<reference evidence="5 6" key="1">
    <citation type="journal article" date="2008" name="Int. J. Syst. Evol. Microbiol.">
        <title>Leifsonia pindariensis sp. nov., isolated from the Pindari glacier of the Indian Himalayas, and emended description of the genus Leifsonia.</title>
        <authorList>
            <person name="Reddy G.S."/>
            <person name="Prabagaran S.R."/>
            <person name="Shivaji S."/>
        </authorList>
    </citation>
    <scope>NUCLEOTIDE SEQUENCE [LARGE SCALE GENOMIC DNA]</scope>
    <source>
        <strain evidence="5 6">PON 10</strain>
    </source>
</reference>
<keyword evidence="6" id="KW-1185">Reference proteome</keyword>
<keyword evidence="3" id="KW-0067">ATP-binding</keyword>
<evidence type="ECO:0000313" key="6">
    <source>
        <dbReference type="Proteomes" id="UP000237755"/>
    </source>
</evidence>
<gene>
    <name evidence="5" type="ORF">GY24_11715</name>
</gene>
<name>A0ABX5AVA6_9MICO</name>
<dbReference type="InterPro" id="IPR050166">
    <property type="entry name" value="ABC_transporter_ATP-bind"/>
</dbReference>
<keyword evidence="5" id="KW-0808">Transferase</keyword>
<dbReference type="CDD" id="cd03293">
    <property type="entry name" value="ABC_NrtD_SsuB_transporters"/>
    <property type="match status" value="1"/>
</dbReference>
<dbReference type="SUPFAM" id="SSF52540">
    <property type="entry name" value="P-loop containing nucleoside triphosphate hydrolases"/>
    <property type="match status" value="1"/>
</dbReference>
<organism evidence="5 6">
    <name type="scientific">Microterricola pindariensis</name>
    <dbReference type="NCBI Taxonomy" id="478010"/>
    <lineage>
        <taxon>Bacteria</taxon>
        <taxon>Bacillati</taxon>
        <taxon>Actinomycetota</taxon>
        <taxon>Actinomycetes</taxon>
        <taxon>Micrococcales</taxon>
        <taxon>Microbacteriaceae</taxon>
        <taxon>Microterricola</taxon>
    </lineage>
</organism>
<dbReference type="PROSITE" id="PS00211">
    <property type="entry name" value="ABC_TRANSPORTER_1"/>
    <property type="match status" value="1"/>
</dbReference>
<dbReference type="Pfam" id="PF00005">
    <property type="entry name" value="ABC_tran"/>
    <property type="match status" value="1"/>
</dbReference>
<dbReference type="Gene3D" id="3.40.50.300">
    <property type="entry name" value="P-loop containing nucleotide triphosphate hydrolases"/>
    <property type="match status" value="1"/>
</dbReference>
<evidence type="ECO:0000256" key="1">
    <source>
        <dbReference type="ARBA" id="ARBA00022448"/>
    </source>
</evidence>
<dbReference type="SMART" id="SM00382">
    <property type="entry name" value="AAA"/>
    <property type="match status" value="1"/>
</dbReference>
<dbReference type="Proteomes" id="UP000237755">
    <property type="component" value="Unassembled WGS sequence"/>
</dbReference>